<reference evidence="2" key="2">
    <citation type="journal article" date="2022" name="Gigascience">
        <title>Parvovirus dark matter in the cloaca of wild birds.</title>
        <authorList>
            <person name="Dai Z."/>
            <person name="Wang H."/>
            <person name="Wu H."/>
            <person name="Zhang Q."/>
            <person name="Ji L."/>
            <person name="Wang X."/>
            <person name="Shen Q."/>
            <person name="Yang S."/>
            <person name="Ma X."/>
            <person name="Shan T."/>
            <person name="Zhang W."/>
        </authorList>
    </citation>
    <scope>NUCLEOTIDE SEQUENCE</scope>
    <source>
        <strain evidence="2">Wag171par020</strain>
    </source>
</reference>
<reference evidence="2" key="1">
    <citation type="submission" date="2020-09" db="EMBL/GenBank/DDBJ databases">
        <authorList>
            <person name="Dai Z."/>
            <person name="Yang S."/>
            <person name="Zhang W."/>
        </authorList>
    </citation>
    <scope>NUCLEOTIDE SEQUENCE</scope>
    <source>
        <strain evidence="2">Wag171par020</strain>
    </source>
</reference>
<feature type="region of interest" description="Disordered" evidence="1">
    <location>
        <begin position="1"/>
        <end position="111"/>
    </location>
</feature>
<evidence type="ECO:0000256" key="1">
    <source>
        <dbReference type="SAM" id="MobiDB-lite"/>
    </source>
</evidence>
<evidence type="ECO:0000313" key="2">
    <source>
        <dbReference type="EMBL" id="QTE03848.1"/>
    </source>
</evidence>
<accession>A0A8A4XDK4</accession>
<proteinExistence type="predicted"/>
<sequence>MGPKRPRSPSQYNPKERNKIGRYYAEKKKRGERQDGAGTSRQDREPSPQYSFPEEDPDYQDLGSDFSDEGEQAMEGPGQLQAGGGIGRGPGGGGGNNGNLGTQEISSRPFGKATGVKTKTYTKSYTIYFTNGVESMNWVETSGTTTTSPFTSWNEGWSIIPWGILHSAMTPGDWIELMHCAQRIRIKSTSVELEDMIPFQETSTAAGDTLTQATASNRPNIWLFKDSTGRKLPKVNIASTRDFAHNDNFQTPYGDYTSCKLRQPTFIFNNLAPSQATYKMSALPAATKPQTIYSLTSTGKVKRLMAGGKIKEHWKNPHKTWLMSLLNTDSNENAGTPTGTTALNYQQIKNDLLGPAPEMGIGMRADGQGVMPNPVISSNNCHHYADTNLSLKEGGPPYLLIKVEPYYDTQNNALQIYMKANIHYTMTVEYEEKDHFNTFAPYNYSAARPSVTAAEFDSHGRDYQAQFGWGNEQNTAYGMNNNRHMYT</sequence>
<organism evidence="2">
    <name type="scientific">Motacilla cinerea parvoviridae sp</name>
    <dbReference type="NCBI Taxonomy" id="2794518"/>
    <lineage>
        <taxon>Viruses</taxon>
        <taxon>Monodnaviria</taxon>
        <taxon>Shotokuvirae</taxon>
        <taxon>Cossaviricota</taxon>
        <taxon>Quintoviricetes</taxon>
        <taxon>Piccovirales</taxon>
        <taxon>Parvoviridae</taxon>
    </lineage>
</organism>
<name>A0A8A4XDK4_9VIRU</name>
<protein>
    <submittedName>
        <fullName evidence="2">Capsid protein</fullName>
    </submittedName>
</protein>
<dbReference type="EMBL" id="MW046446">
    <property type="protein sequence ID" value="QTE03848.1"/>
    <property type="molecule type" value="Genomic_DNA"/>
</dbReference>
<feature type="compositionally biased region" description="Gly residues" evidence="1">
    <location>
        <begin position="81"/>
        <end position="98"/>
    </location>
</feature>